<dbReference type="InterPro" id="IPR038983">
    <property type="entry name" value="C2CD5"/>
</dbReference>
<keyword evidence="1" id="KW-0732">Signal</keyword>
<keyword evidence="4" id="KW-1185">Reference proteome</keyword>
<dbReference type="SUPFAM" id="SSF143456">
    <property type="entry name" value="VC0467-like"/>
    <property type="match status" value="1"/>
</dbReference>
<feature type="domain" description="C2" evidence="2">
    <location>
        <begin position="513"/>
        <end position="624"/>
    </location>
</feature>
<reference evidence="3 4" key="1">
    <citation type="submission" date="2024-02" db="EMBL/GenBank/DDBJ databases">
        <authorList>
            <person name="Chen Y."/>
            <person name="Shah S."/>
            <person name="Dougan E. K."/>
            <person name="Thang M."/>
            <person name="Chan C."/>
        </authorList>
    </citation>
    <scope>NUCLEOTIDE SEQUENCE [LARGE SCALE GENOMIC DNA]</scope>
</reference>
<sequence length="761" mass="84347">MFPKAPFGALCALALVILFHLQGTLFCAGRGPRDRIIRRAEGLELRPGRTRYVPGRRLKGWRPRGKPYDPAAGAKSRRNIGQLLVLLGALGIISRERPSIDALPDMEVDSSLLLQSSSKSLSQDIPTSPEWAFSTPVIQPGSILMSRPGDSFAGHQQYFHKSVVLMVKDDPGGDMGIIINRPTGFNTHQLGLKGPSWNIWFGGDCEGIRDAHVRGIRTFCLHVRDDFGDLSRASVDSRKLIRELREETMELRRLPQLGLDDGIGVWRHLYAVVDESDPYNDPFDTNMLDTNSVEGDALGDAMLRQWVIQNLTISGAIELAQARVQPFPCPEVEACWEFTCGLSGGLVGEGCRDKPQKAQLPVNRPKMVRPCSIKLRLHQARGLRPDRDEDGKYVEVSFNDHIRMSPKSTGSPENPVWGDSVMSIELTDDFQLQDYPLRLGVCSNETGPPDCGFVMINLEQILHSRPEMDPDEAVSMKGWFPLFDTMTGVRGRILVSIKMQFVGDQSYNDRFASSVGVRFFSIATPPQPGVFMVEQLLGLVEELRVVQDPEYNWRDLIRSDRSSNEERLRVFHNAAMRARRELGKQVQRLGANAVLGYREYVDLEGDATDRICIRAFGTAARITPSMAPTPMGLVHQSSYEVSRQGSRSPVRRAEGEFGLPMLSLLPANSGGAQSEALLSAVSMTRSSDEISVGGSAEGEVLQRGVLHSLDRLPVAERFAVCGVVAARAVKVFGSRTTQDNRESWWSDLREELLSHARCLGG</sequence>
<protein>
    <recommendedName>
        <fullName evidence="2">C2 domain-containing protein</fullName>
    </recommendedName>
</protein>
<proteinExistence type="predicted"/>
<feature type="domain" description="C2" evidence="2">
    <location>
        <begin position="706"/>
        <end position="761"/>
    </location>
</feature>
<evidence type="ECO:0000259" key="2">
    <source>
        <dbReference type="Pfam" id="PF23025"/>
    </source>
</evidence>
<dbReference type="PANTHER" id="PTHR37412">
    <property type="entry name" value="C2 DOMAIN-CONTAINING PROTEIN 5"/>
    <property type="match status" value="1"/>
</dbReference>
<gene>
    <name evidence="3" type="ORF">CCMP2556_LOCUS29158</name>
</gene>
<dbReference type="Proteomes" id="UP001642484">
    <property type="component" value="Unassembled WGS sequence"/>
</dbReference>
<organism evidence="3 4">
    <name type="scientific">Durusdinium trenchii</name>
    <dbReference type="NCBI Taxonomy" id="1381693"/>
    <lineage>
        <taxon>Eukaryota</taxon>
        <taxon>Sar</taxon>
        <taxon>Alveolata</taxon>
        <taxon>Dinophyceae</taxon>
        <taxon>Suessiales</taxon>
        <taxon>Symbiodiniaceae</taxon>
        <taxon>Durusdinium</taxon>
    </lineage>
</organism>
<dbReference type="Pfam" id="PF23025">
    <property type="entry name" value="YbjQ_2"/>
    <property type="match status" value="2"/>
</dbReference>
<dbReference type="SUPFAM" id="SSF117782">
    <property type="entry name" value="YbjQ-like"/>
    <property type="match status" value="1"/>
</dbReference>
<dbReference type="InterPro" id="IPR035892">
    <property type="entry name" value="C2_domain_sf"/>
</dbReference>
<name>A0ABP0N8D1_9DINO</name>
<accession>A0ABP0N8D1</accession>
<evidence type="ECO:0000313" key="4">
    <source>
        <dbReference type="Proteomes" id="UP001642484"/>
    </source>
</evidence>
<comment type="caution">
    <text evidence="3">The sequence shown here is derived from an EMBL/GenBank/DDBJ whole genome shotgun (WGS) entry which is preliminary data.</text>
</comment>
<evidence type="ECO:0000313" key="3">
    <source>
        <dbReference type="EMBL" id="CAK9059177.1"/>
    </source>
</evidence>
<dbReference type="InterPro" id="IPR035439">
    <property type="entry name" value="UPF0145_dom_sf"/>
</dbReference>
<dbReference type="EMBL" id="CAXAMN010021396">
    <property type="protein sequence ID" value="CAK9059177.1"/>
    <property type="molecule type" value="Genomic_DNA"/>
</dbReference>
<dbReference type="PANTHER" id="PTHR37412:SF2">
    <property type="entry name" value="C2 DOMAIN-CONTAINING PROTEIN 5"/>
    <property type="match status" value="1"/>
</dbReference>
<feature type="chain" id="PRO_5046098679" description="C2 domain-containing protein" evidence="1">
    <location>
        <begin position="27"/>
        <end position="761"/>
    </location>
</feature>
<evidence type="ECO:0000256" key="1">
    <source>
        <dbReference type="SAM" id="SignalP"/>
    </source>
</evidence>
<feature type="signal peptide" evidence="1">
    <location>
        <begin position="1"/>
        <end position="26"/>
    </location>
</feature>
<dbReference type="Gene3D" id="3.40.1740.10">
    <property type="entry name" value="VC0467-like"/>
    <property type="match status" value="1"/>
</dbReference>
<dbReference type="SUPFAM" id="SSF49562">
    <property type="entry name" value="C2 domain (Calcium/lipid-binding domain, CaLB)"/>
    <property type="match status" value="1"/>
</dbReference>
<dbReference type="InterPro" id="IPR056431">
    <property type="entry name" value="C2CD5_YbjQ-rel_dom"/>
</dbReference>